<dbReference type="AlphaFoldDB" id="D5UE88"/>
<dbReference type="Pfam" id="PF01471">
    <property type="entry name" value="PG_binding_1"/>
    <property type="match status" value="1"/>
</dbReference>
<feature type="chain" id="PRO_5003077653" evidence="1">
    <location>
        <begin position="38"/>
        <end position="165"/>
    </location>
</feature>
<dbReference type="KEGG" id="cfl:Cfla_3696"/>
<proteinExistence type="predicted"/>
<keyword evidence="1" id="KW-0732">Signal</keyword>
<evidence type="ECO:0000256" key="1">
    <source>
        <dbReference type="SAM" id="SignalP"/>
    </source>
</evidence>
<dbReference type="InterPro" id="IPR036365">
    <property type="entry name" value="PGBD-like_sf"/>
</dbReference>
<dbReference type="PROSITE" id="PS51318">
    <property type="entry name" value="TAT"/>
    <property type="match status" value="1"/>
</dbReference>
<evidence type="ECO:0000259" key="2">
    <source>
        <dbReference type="Pfam" id="PF01471"/>
    </source>
</evidence>
<keyword evidence="4" id="KW-1185">Reference proteome</keyword>
<dbReference type="InterPro" id="IPR006311">
    <property type="entry name" value="TAT_signal"/>
</dbReference>
<feature type="signal peptide" evidence="1">
    <location>
        <begin position="1"/>
        <end position="37"/>
    </location>
</feature>
<reference evidence="3 4" key="1">
    <citation type="journal article" date="2010" name="Stand. Genomic Sci.">
        <title>Complete genome sequence of Cellulomonas flavigena type strain (134).</title>
        <authorList>
            <person name="Abt B."/>
            <person name="Foster B."/>
            <person name="Lapidus A."/>
            <person name="Clum A."/>
            <person name="Sun H."/>
            <person name="Pukall R."/>
            <person name="Lucas S."/>
            <person name="Glavina Del Rio T."/>
            <person name="Nolan M."/>
            <person name="Tice H."/>
            <person name="Cheng J.F."/>
            <person name="Pitluck S."/>
            <person name="Liolios K."/>
            <person name="Ivanova N."/>
            <person name="Mavromatis K."/>
            <person name="Ovchinnikova G."/>
            <person name="Pati A."/>
            <person name="Goodwin L."/>
            <person name="Chen A."/>
            <person name="Palaniappan K."/>
            <person name="Land M."/>
            <person name="Hauser L."/>
            <person name="Chang Y.J."/>
            <person name="Jeffries C.D."/>
            <person name="Rohde M."/>
            <person name="Goker M."/>
            <person name="Woyke T."/>
            <person name="Bristow J."/>
            <person name="Eisen J.A."/>
            <person name="Markowitz V."/>
            <person name="Hugenholtz P."/>
            <person name="Kyrpides N.C."/>
            <person name="Klenk H.P."/>
        </authorList>
    </citation>
    <scope>NUCLEOTIDE SEQUENCE [LARGE SCALE GENOMIC DNA]</scope>
    <source>
        <strain evidence="4">ATCC 482 / DSM 20109 / BCRC 11376 / JCM 18109 / NBRC 3775 / NCIMB 8073 / NRS 134</strain>
    </source>
</reference>
<dbReference type="EMBL" id="CP001964">
    <property type="protein sequence ID" value="ADG76564.1"/>
    <property type="molecule type" value="Genomic_DNA"/>
</dbReference>
<organism evidence="3 4">
    <name type="scientific">Cellulomonas flavigena (strain ATCC 482 / DSM 20109 / BCRC 11376 / JCM 18109 / NBRC 3775 / NCIMB 8073 / NRS 134)</name>
    <dbReference type="NCBI Taxonomy" id="446466"/>
    <lineage>
        <taxon>Bacteria</taxon>
        <taxon>Bacillati</taxon>
        <taxon>Actinomycetota</taxon>
        <taxon>Actinomycetes</taxon>
        <taxon>Micrococcales</taxon>
        <taxon>Cellulomonadaceae</taxon>
        <taxon>Cellulomonas</taxon>
    </lineage>
</organism>
<feature type="domain" description="Peptidoglycan binding-like" evidence="2">
    <location>
        <begin position="84"/>
        <end position="143"/>
    </location>
</feature>
<sequence>MNRMTWGTRSRRAAAAVSAVFALSVVVPVAVAPAAHAATPQCETADYAWSERPDYGWNVHRPYMPMTNTTVYFVRCNLQYGSRGPGVKALQAAINECHRATLNAAGLALLSVDGDFGAKTRTAVKAVQRSLGITVDGVYGPTTNHYMKWPGPWEGGYNGPRCLAG</sequence>
<gene>
    <name evidence="3" type="ordered locus">Cfla_3696</name>
</gene>
<dbReference type="InterPro" id="IPR002477">
    <property type="entry name" value="Peptidoglycan-bd-like"/>
</dbReference>
<dbReference type="Gene3D" id="1.10.101.10">
    <property type="entry name" value="PGBD-like superfamily/PGBD"/>
    <property type="match status" value="1"/>
</dbReference>
<name>D5UE88_CELFN</name>
<dbReference type="Proteomes" id="UP000000849">
    <property type="component" value="Chromosome"/>
</dbReference>
<dbReference type="HOGENOM" id="CLU_137187_0_0_11"/>
<dbReference type="InterPro" id="IPR036366">
    <property type="entry name" value="PGBDSf"/>
</dbReference>
<protein>
    <submittedName>
        <fullName evidence="3">Peptidoglycan-binding domain 1 protein</fullName>
    </submittedName>
</protein>
<dbReference type="SUPFAM" id="SSF47090">
    <property type="entry name" value="PGBD-like"/>
    <property type="match status" value="1"/>
</dbReference>
<accession>D5UE88</accession>
<evidence type="ECO:0000313" key="4">
    <source>
        <dbReference type="Proteomes" id="UP000000849"/>
    </source>
</evidence>
<evidence type="ECO:0000313" key="3">
    <source>
        <dbReference type="EMBL" id="ADG76564.1"/>
    </source>
</evidence>